<evidence type="ECO:0000259" key="2">
    <source>
        <dbReference type="PROSITE" id="PS51785"/>
    </source>
</evidence>
<feature type="domain" description="ExoI SH3-like" evidence="1">
    <location>
        <begin position="194"/>
        <end position="331"/>
    </location>
</feature>
<dbReference type="Gene3D" id="3.30.420.10">
    <property type="entry name" value="Ribonuclease H-like superfamily/Ribonuclease H"/>
    <property type="match status" value="1"/>
</dbReference>
<gene>
    <name evidence="3" type="ORF">LZ536_05995</name>
</gene>
<feature type="domain" description="ExoI C-terminal" evidence="2">
    <location>
        <begin position="334"/>
        <end position="456"/>
    </location>
</feature>
<keyword evidence="3" id="KW-0269">Exonuclease</keyword>
<dbReference type="Proteomes" id="UP001165363">
    <property type="component" value="Unassembled WGS sequence"/>
</dbReference>
<dbReference type="GO" id="GO:0004527">
    <property type="term" value="F:exonuclease activity"/>
    <property type="evidence" value="ECO:0007669"/>
    <property type="project" value="UniProtKB-KW"/>
</dbReference>
<dbReference type="PIRSF" id="PIRSF000977">
    <property type="entry name" value="Exodeoxyribonuclease_I"/>
    <property type="match status" value="1"/>
</dbReference>
<dbReference type="PROSITE" id="PS51784">
    <property type="entry name" value="EXOI_SH3"/>
    <property type="match status" value="1"/>
</dbReference>
<dbReference type="InterPro" id="IPR034747">
    <property type="entry name" value="EXOI_SH3"/>
</dbReference>
<evidence type="ECO:0000313" key="3">
    <source>
        <dbReference type="EMBL" id="MCL6683454.1"/>
    </source>
</evidence>
<sequence>MSFVFYDTETTGKNKFFDQILQFGAILTDDDLNEIDRFEIRCRLDEHTVPSAGALRVTGMTIERITDPALPSHYEMICQVRDRIAAWCPTTFVGWNTIGYDEPLLQQAFYRCLHPPYLTNTNGNQRADILKLAQCVEAFASDVLTLPRDEKGKPVYGLAQLAPANGFPHLNAHDAMADVEATIFICRKIKEKAPAAWEQLLHCASKSRALAVIHDNPVYVARSYSYQGGLKEHVLTTLGNQLNGMGAVLAYDLTVDPSQLVGLDDEQLGVWLRRKTSPLRTIKPNKAPLVAGWAGQPFDGIAYATLAERAAFLASRPDLVARIIALTPGKTYDPSDHVEEQIYNGFASPSDNAAMLRFHAAPWCDRFAIAVQIQDARFRALAMRLIYSHCPESLPSEMRTERARLVAMRLLGHGCEKAPFLTLAAADEEAAKMQAEGEAAHADMLRSYREYVAQKLQQASALLAGS</sequence>
<keyword evidence="3" id="KW-0540">Nuclease</keyword>
<dbReference type="InterPro" id="IPR036397">
    <property type="entry name" value="RNaseH_sf"/>
</dbReference>
<dbReference type="PROSITE" id="PS51785">
    <property type="entry name" value="EXOI_C"/>
    <property type="match status" value="1"/>
</dbReference>
<dbReference type="SMART" id="SM00479">
    <property type="entry name" value="EXOIII"/>
    <property type="match status" value="1"/>
</dbReference>
<dbReference type="InterPro" id="IPR013520">
    <property type="entry name" value="Ribonucl_H"/>
</dbReference>
<dbReference type="Gene3D" id="1.20.1280.70">
    <property type="entry name" value="Exonuclease ExoI, domain 3"/>
    <property type="match status" value="1"/>
</dbReference>
<dbReference type="SUPFAM" id="SSF53098">
    <property type="entry name" value="Ribonuclease H-like"/>
    <property type="match status" value="1"/>
</dbReference>
<dbReference type="PANTHER" id="PTHR30231">
    <property type="entry name" value="DNA POLYMERASE III SUBUNIT EPSILON"/>
    <property type="match status" value="1"/>
</dbReference>
<organism evidence="3 4">
    <name type="scientific">Sphingomonas alba</name>
    <dbReference type="NCBI Taxonomy" id="2908208"/>
    <lineage>
        <taxon>Bacteria</taxon>
        <taxon>Pseudomonadati</taxon>
        <taxon>Pseudomonadota</taxon>
        <taxon>Alphaproteobacteria</taxon>
        <taxon>Sphingomonadales</taxon>
        <taxon>Sphingomonadaceae</taxon>
        <taxon>Sphingomonas</taxon>
    </lineage>
</organism>
<dbReference type="RefSeq" id="WP_249847378.1">
    <property type="nucleotide sequence ID" value="NZ_JAMGBD010000001.1"/>
</dbReference>
<evidence type="ECO:0000313" key="4">
    <source>
        <dbReference type="Proteomes" id="UP001165363"/>
    </source>
</evidence>
<reference evidence="3" key="1">
    <citation type="submission" date="2022-05" db="EMBL/GenBank/DDBJ databases">
        <authorList>
            <person name="Jo J.-H."/>
            <person name="Im W.-T."/>
        </authorList>
    </citation>
    <scope>NUCLEOTIDE SEQUENCE</scope>
    <source>
        <strain evidence="3">SE158</strain>
    </source>
</reference>
<dbReference type="PANTHER" id="PTHR30231:SF41">
    <property type="entry name" value="DNA POLYMERASE III SUBUNIT EPSILON"/>
    <property type="match status" value="1"/>
</dbReference>
<dbReference type="EMBL" id="JAMGBD010000001">
    <property type="protein sequence ID" value="MCL6683454.1"/>
    <property type="molecule type" value="Genomic_DNA"/>
</dbReference>
<dbReference type="InterPro" id="IPR012337">
    <property type="entry name" value="RNaseH-like_sf"/>
</dbReference>
<proteinExistence type="predicted"/>
<dbReference type="Pfam" id="PF00929">
    <property type="entry name" value="RNase_T"/>
    <property type="match status" value="1"/>
</dbReference>
<dbReference type="InterPro" id="IPR038649">
    <property type="entry name" value="EXOI_SH3_sf"/>
</dbReference>
<accession>A0ABT0RLC4</accession>
<comment type="caution">
    <text evidence="3">The sequence shown here is derived from an EMBL/GenBank/DDBJ whole genome shotgun (WGS) entry which is preliminary data.</text>
</comment>
<dbReference type="InterPro" id="IPR058561">
    <property type="entry name" value="Exonuc_1_C"/>
</dbReference>
<dbReference type="InterPro" id="IPR023607">
    <property type="entry name" value="Exodeoxyribonuclease_I"/>
</dbReference>
<name>A0ABT0RLC4_9SPHN</name>
<keyword evidence="3" id="KW-0378">Hydrolase</keyword>
<protein>
    <submittedName>
        <fullName evidence="3">Exonuclease domain-containing protein</fullName>
    </submittedName>
</protein>
<evidence type="ECO:0000259" key="1">
    <source>
        <dbReference type="PROSITE" id="PS51784"/>
    </source>
</evidence>
<keyword evidence="4" id="KW-1185">Reference proteome</keyword>
<dbReference type="Pfam" id="PF26016">
    <property type="entry name" value="ExoI_C"/>
    <property type="match status" value="1"/>
</dbReference>
<dbReference type="Gene3D" id="3.30.1520.20">
    <property type="entry name" value="Exonuclease ExoI, domain 2"/>
    <property type="match status" value="1"/>
</dbReference>